<gene>
    <name evidence="2" type="ORF">Pan14r_49920</name>
</gene>
<dbReference type="Gene3D" id="1.20.1740.10">
    <property type="entry name" value="Amino acid/polyamine transporter I"/>
    <property type="match status" value="1"/>
</dbReference>
<accession>A0A5C5XQH9</accession>
<sequence length="214" mass="23485">MFALCIAAWLFGHAIRFNIASYERLKKSGEKAPQSVRGLEVLASYALVLAYVISISYYLNLFGAFALSLTPLSDPTHARIVTTGVLSLVVVFGWMWGFVLLEKIEEGTVGLKLGIIAGLLAGLLMFFVEQIHASNMPAITMPELKWESIAVAFGLVITVQGFETSRYLGGEFDAPTRIRTMKLSQWISTAIYMGYILLVMLCFTDVACSPKTGP</sequence>
<keyword evidence="1" id="KW-0812">Transmembrane</keyword>
<keyword evidence="3" id="KW-1185">Reference proteome</keyword>
<feature type="transmembrane region" description="Helical" evidence="1">
    <location>
        <begin position="41"/>
        <end position="66"/>
    </location>
</feature>
<proteinExistence type="predicted"/>
<feature type="transmembrane region" description="Helical" evidence="1">
    <location>
        <begin position="78"/>
        <end position="97"/>
    </location>
</feature>
<feature type="transmembrane region" description="Helical" evidence="1">
    <location>
        <begin position="189"/>
        <end position="208"/>
    </location>
</feature>
<organism evidence="2 3">
    <name type="scientific">Crateriforma conspicua</name>
    <dbReference type="NCBI Taxonomy" id="2527996"/>
    <lineage>
        <taxon>Bacteria</taxon>
        <taxon>Pseudomonadati</taxon>
        <taxon>Planctomycetota</taxon>
        <taxon>Planctomycetia</taxon>
        <taxon>Planctomycetales</taxon>
        <taxon>Planctomycetaceae</taxon>
        <taxon>Crateriforma</taxon>
    </lineage>
</organism>
<comment type="caution">
    <text evidence="2">The sequence shown here is derived from an EMBL/GenBank/DDBJ whole genome shotgun (WGS) entry which is preliminary data.</text>
</comment>
<evidence type="ECO:0000256" key="1">
    <source>
        <dbReference type="SAM" id="Phobius"/>
    </source>
</evidence>
<keyword evidence="1" id="KW-0472">Membrane</keyword>
<dbReference type="Proteomes" id="UP000317238">
    <property type="component" value="Unassembled WGS sequence"/>
</dbReference>
<protein>
    <submittedName>
        <fullName evidence="2">Uncharacterized protein</fullName>
    </submittedName>
</protein>
<evidence type="ECO:0000313" key="3">
    <source>
        <dbReference type="Proteomes" id="UP000317238"/>
    </source>
</evidence>
<keyword evidence="1" id="KW-1133">Transmembrane helix</keyword>
<reference evidence="2 3" key="1">
    <citation type="submission" date="2019-02" db="EMBL/GenBank/DDBJ databases">
        <title>Deep-cultivation of Planctomycetes and their phenomic and genomic characterization uncovers novel biology.</title>
        <authorList>
            <person name="Wiegand S."/>
            <person name="Jogler M."/>
            <person name="Boedeker C."/>
            <person name="Pinto D."/>
            <person name="Vollmers J."/>
            <person name="Rivas-Marin E."/>
            <person name="Kohn T."/>
            <person name="Peeters S.H."/>
            <person name="Heuer A."/>
            <person name="Rast P."/>
            <person name="Oberbeckmann S."/>
            <person name="Bunk B."/>
            <person name="Jeske O."/>
            <person name="Meyerdierks A."/>
            <person name="Storesund J.E."/>
            <person name="Kallscheuer N."/>
            <person name="Luecker S."/>
            <person name="Lage O.M."/>
            <person name="Pohl T."/>
            <person name="Merkel B.J."/>
            <person name="Hornburger P."/>
            <person name="Mueller R.-W."/>
            <person name="Bruemmer F."/>
            <person name="Labrenz M."/>
            <person name="Spormann A.M."/>
            <person name="Op Den Camp H."/>
            <person name="Overmann J."/>
            <person name="Amann R."/>
            <person name="Jetten M.S.M."/>
            <person name="Mascher T."/>
            <person name="Medema M.H."/>
            <person name="Devos D.P."/>
            <person name="Kaster A.-K."/>
            <person name="Ovreas L."/>
            <person name="Rohde M."/>
            <person name="Galperin M.Y."/>
            <person name="Jogler C."/>
        </authorList>
    </citation>
    <scope>NUCLEOTIDE SEQUENCE [LARGE SCALE GENOMIC DNA]</scope>
    <source>
        <strain evidence="2 3">Pan14r</strain>
    </source>
</reference>
<dbReference type="EMBL" id="SJPL01000002">
    <property type="protein sequence ID" value="TWT65447.1"/>
    <property type="molecule type" value="Genomic_DNA"/>
</dbReference>
<feature type="transmembrane region" description="Helical" evidence="1">
    <location>
        <begin position="109"/>
        <end position="128"/>
    </location>
</feature>
<name>A0A5C5XQH9_9PLAN</name>
<feature type="transmembrane region" description="Helical" evidence="1">
    <location>
        <begin position="149"/>
        <end position="169"/>
    </location>
</feature>
<dbReference type="AlphaFoldDB" id="A0A5C5XQH9"/>
<evidence type="ECO:0000313" key="2">
    <source>
        <dbReference type="EMBL" id="TWT65447.1"/>
    </source>
</evidence>